<accession>A0A0F9T5K4</accession>
<keyword evidence="5 6" id="KW-0472">Membrane</keyword>
<dbReference type="GO" id="GO:0005886">
    <property type="term" value="C:plasma membrane"/>
    <property type="evidence" value="ECO:0007669"/>
    <property type="project" value="TreeGrafter"/>
</dbReference>
<evidence type="ECO:0000256" key="3">
    <source>
        <dbReference type="ARBA" id="ARBA00022692"/>
    </source>
</evidence>
<feature type="transmembrane region" description="Helical" evidence="6">
    <location>
        <begin position="152"/>
        <end position="172"/>
    </location>
</feature>
<keyword evidence="3 6" id="KW-0812">Transmembrane</keyword>
<feature type="transmembrane region" description="Helical" evidence="6">
    <location>
        <begin position="428"/>
        <end position="448"/>
    </location>
</feature>
<keyword evidence="4 6" id="KW-1133">Transmembrane helix</keyword>
<feature type="transmembrane region" description="Helical" evidence="6">
    <location>
        <begin position="403"/>
        <end position="422"/>
    </location>
</feature>
<evidence type="ECO:0000256" key="4">
    <source>
        <dbReference type="ARBA" id="ARBA00022989"/>
    </source>
</evidence>
<feature type="transmembrane region" description="Helical" evidence="6">
    <location>
        <begin position="29"/>
        <end position="47"/>
    </location>
</feature>
<name>A0A0F9T5K4_9ZZZZ</name>
<evidence type="ECO:0008006" key="8">
    <source>
        <dbReference type="Google" id="ProtNLM"/>
    </source>
</evidence>
<comment type="subcellular location">
    <subcellularLocation>
        <location evidence="1">Membrane</location>
        <topology evidence="1">Multi-pass membrane protein</topology>
    </subcellularLocation>
</comment>
<evidence type="ECO:0000313" key="7">
    <source>
        <dbReference type="EMBL" id="KKN36783.1"/>
    </source>
</evidence>
<dbReference type="GO" id="GO:0015297">
    <property type="term" value="F:antiporter activity"/>
    <property type="evidence" value="ECO:0007669"/>
    <property type="project" value="InterPro"/>
</dbReference>
<gene>
    <name evidence="7" type="ORF">LCGC14_0770120</name>
</gene>
<feature type="transmembrane region" description="Helical" evidence="6">
    <location>
        <begin position="289"/>
        <end position="308"/>
    </location>
</feature>
<feature type="transmembrane region" description="Helical" evidence="6">
    <location>
        <begin position="184"/>
        <end position="205"/>
    </location>
</feature>
<comment type="similarity">
    <text evidence="2">Belongs to the multi antimicrobial extrusion (MATE) (TC 2.A.66.1) family.</text>
</comment>
<dbReference type="CDD" id="cd13136">
    <property type="entry name" value="MATE_DinF_like"/>
    <property type="match status" value="1"/>
</dbReference>
<organism evidence="7">
    <name type="scientific">marine sediment metagenome</name>
    <dbReference type="NCBI Taxonomy" id="412755"/>
    <lineage>
        <taxon>unclassified sequences</taxon>
        <taxon>metagenomes</taxon>
        <taxon>ecological metagenomes</taxon>
    </lineage>
</organism>
<dbReference type="PANTHER" id="PTHR42893:SF46">
    <property type="entry name" value="PROTEIN DETOXIFICATION 44, CHLOROPLASTIC"/>
    <property type="match status" value="1"/>
</dbReference>
<dbReference type="Pfam" id="PF01554">
    <property type="entry name" value="MatE"/>
    <property type="match status" value="2"/>
</dbReference>
<comment type="caution">
    <text evidence="7">The sequence shown here is derived from an EMBL/GenBank/DDBJ whole genome shotgun (WGS) entry which is preliminary data.</text>
</comment>
<evidence type="ECO:0000256" key="5">
    <source>
        <dbReference type="ARBA" id="ARBA00023136"/>
    </source>
</evidence>
<feature type="transmembrane region" description="Helical" evidence="6">
    <location>
        <begin position="59"/>
        <end position="80"/>
    </location>
</feature>
<feature type="transmembrane region" description="Helical" evidence="6">
    <location>
        <begin position="111"/>
        <end position="132"/>
    </location>
</feature>
<dbReference type="EMBL" id="LAZR01001943">
    <property type="protein sequence ID" value="KKN36783.1"/>
    <property type="molecule type" value="Genomic_DNA"/>
</dbReference>
<feature type="transmembrane region" description="Helical" evidence="6">
    <location>
        <begin position="370"/>
        <end position="391"/>
    </location>
</feature>
<dbReference type="AlphaFoldDB" id="A0A0F9T5K4"/>
<evidence type="ECO:0000256" key="6">
    <source>
        <dbReference type="SAM" id="Phobius"/>
    </source>
</evidence>
<sequence length="455" mass="48941">MTEAIPKEEINAFARGKASARDVITHRRILHIAIPIVVSNATVPILGAVDTGVVGQLGMAAPIGAVGIGAIILSALYWVFGFLRMGTVGLTAQAAGNNDDAEVAALLTRGLLIGSLAGLALILLQVPLFWASFRVSPASSEVEGLARTYMGIRVWSAPAAIAIYAITGWLIAQERTRAVLVIQIWMNGMNILLDLWFVLGLGWGVEGVALATFLAEWTGAALGLWFCRAALAGPAWRDWVQVFDRPRWINMMRVNGDILIRSLLLQAIFVSFLFLGSGLGDITLAANQVLLQFLMITAFALDGFAFAAEALVGRAMGARQRYILRRSAVLTSGWGVVACVLMTIAFAWGGGAIIDLMTTSFSVRAEARVFLPYMIAAPLLGCASWMLDGVFIGATRSRDMRNMMAMSFVIYVASVIVLLPWLGNHGLWISLLVSFVARGITLGLRYPALERSVVA</sequence>
<evidence type="ECO:0000256" key="1">
    <source>
        <dbReference type="ARBA" id="ARBA00004141"/>
    </source>
</evidence>
<dbReference type="NCBIfam" id="TIGR00797">
    <property type="entry name" value="matE"/>
    <property type="match status" value="1"/>
</dbReference>
<feature type="transmembrane region" description="Helical" evidence="6">
    <location>
        <begin position="329"/>
        <end position="350"/>
    </location>
</feature>
<reference evidence="7" key="1">
    <citation type="journal article" date="2015" name="Nature">
        <title>Complex archaea that bridge the gap between prokaryotes and eukaryotes.</title>
        <authorList>
            <person name="Spang A."/>
            <person name="Saw J.H."/>
            <person name="Jorgensen S.L."/>
            <person name="Zaremba-Niedzwiedzka K."/>
            <person name="Martijn J."/>
            <person name="Lind A.E."/>
            <person name="van Eijk R."/>
            <person name="Schleper C."/>
            <person name="Guy L."/>
            <person name="Ettema T.J."/>
        </authorList>
    </citation>
    <scope>NUCLEOTIDE SEQUENCE</scope>
</reference>
<dbReference type="PANTHER" id="PTHR42893">
    <property type="entry name" value="PROTEIN DETOXIFICATION 44, CHLOROPLASTIC-RELATED"/>
    <property type="match status" value="1"/>
</dbReference>
<evidence type="ECO:0000256" key="2">
    <source>
        <dbReference type="ARBA" id="ARBA00010199"/>
    </source>
</evidence>
<feature type="transmembrane region" description="Helical" evidence="6">
    <location>
        <begin position="258"/>
        <end position="277"/>
    </location>
</feature>
<protein>
    <recommendedName>
        <fullName evidence="8">Multidrug resistance protein NorM</fullName>
    </recommendedName>
</protein>
<proteinExistence type="inferred from homology"/>
<dbReference type="InterPro" id="IPR002528">
    <property type="entry name" value="MATE_fam"/>
</dbReference>
<dbReference type="InterPro" id="IPR044644">
    <property type="entry name" value="DinF-like"/>
</dbReference>
<dbReference type="GO" id="GO:0042910">
    <property type="term" value="F:xenobiotic transmembrane transporter activity"/>
    <property type="evidence" value="ECO:0007669"/>
    <property type="project" value="InterPro"/>
</dbReference>